<proteinExistence type="predicted"/>
<evidence type="ECO:0000313" key="2">
    <source>
        <dbReference type="Proteomes" id="UP000022311"/>
    </source>
</evidence>
<accession>A0AAV3M2X5</accession>
<sequence length="46" mass="5499">MEDILNHFAEKNILVISIIHQEKIWLPVGCFLYSLVCDPKWMIRKL</sequence>
<comment type="caution">
    <text evidence="1">The sequence shown here is derived from an EMBL/GenBank/DDBJ whole genome shotgun (WGS) entry which is preliminary data.</text>
</comment>
<reference evidence="1 2" key="1">
    <citation type="submission" date="2014-01" db="EMBL/GenBank/DDBJ databases">
        <authorList>
            <person name="Durkin A.S."/>
            <person name="McCorrison J."/>
            <person name="Torralba M."/>
            <person name="Gillis M."/>
            <person name="Haft D.H."/>
            <person name="Methe B."/>
            <person name="Sutton G."/>
            <person name="Nelson K.E."/>
        </authorList>
    </citation>
    <scope>NUCLEOTIDE SEQUENCE [LARGE SCALE GENOMIC DNA]</scope>
    <source>
        <strain evidence="1 2">205/92</strain>
    </source>
</reference>
<organism evidence="1 2">
    <name type="scientific">Providencia alcalifaciens 205/92</name>
    <dbReference type="NCBI Taxonomy" id="1256988"/>
    <lineage>
        <taxon>Bacteria</taxon>
        <taxon>Pseudomonadati</taxon>
        <taxon>Pseudomonadota</taxon>
        <taxon>Gammaproteobacteria</taxon>
        <taxon>Enterobacterales</taxon>
        <taxon>Morganellaceae</taxon>
        <taxon>Providencia</taxon>
    </lineage>
</organism>
<name>A0AAV3M2X5_9GAMM</name>
<protein>
    <submittedName>
        <fullName evidence="1">Uncharacterized protein</fullName>
    </submittedName>
</protein>
<evidence type="ECO:0000313" key="1">
    <source>
        <dbReference type="EMBL" id="EUD10173.1"/>
    </source>
</evidence>
<dbReference type="EMBL" id="JALD01000055">
    <property type="protein sequence ID" value="EUD10173.1"/>
    <property type="molecule type" value="Genomic_DNA"/>
</dbReference>
<dbReference type="Proteomes" id="UP000022311">
    <property type="component" value="Unassembled WGS sequence"/>
</dbReference>
<dbReference type="AlphaFoldDB" id="A0AAV3M2X5"/>
<gene>
    <name evidence="1" type="ORF">HMPREF1563_3139</name>
</gene>